<dbReference type="GO" id="GO:0016829">
    <property type="term" value="F:lyase activity"/>
    <property type="evidence" value="ECO:0007669"/>
    <property type="project" value="UniProtKB-KW"/>
</dbReference>
<accession>A0ABT6MEE1</accession>
<protein>
    <submittedName>
        <fullName evidence="2">Selenocysteine lyase/cysteine desulfurase</fullName>
    </submittedName>
</protein>
<dbReference type="InterPro" id="IPR015421">
    <property type="entry name" value="PyrdxlP-dep_Trfase_major"/>
</dbReference>
<dbReference type="Proteomes" id="UP001160334">
    <property type="component" value="Unassembled WGS sequence"/>
</dbReference>
<dbReference type="PANTHER" id="PTHR43586">
    <property type="entry name" value="CYSTEINE DESULFURASE"/>
    <property type="match status" value="1"/>
</dbReference>
<dbReference type="PANTHER" id="PTHR43586:SF21">
    <property type="entry name" value="PYRIDOXAL PHOSPHATE (PLP)-DEPENDENT ASPARTATE AMINOTRANSFERASE SUPERFAMILY"/>
    <property type="match status" value="1"/>
</dbReference>
<proteinExistence type="predicted"/>
<comment type="caution">
    <text evidence="2">The sequence shown here is derived from an EMBL/GenBank/DDBJ whole genome shotgun (WGS) entry which is preliminary data.</text>
</comment>
<organism evidence="2 3">
    <name type="scientific">Prescottella agglutinans</name>
    <dbReference type="NCBI Taxonomy" id="1644129"/>
    <lineage>
        <taxon>Bacteria</taxon>
        <taxon>Bacillati</taxon>
        <taxon>Actinomycetota</taxon>
        <taxon>Actinomycetes</taxon>
        <taxon>Mycobacteriales</taxon>
        <taxon>Nocardiaceae</taxon>
        <taxon>Prescottella</taxon>
    </lineage>
</organism>
<dbReference type="InterPro" id="IPR015422">
    <property type="entry name" value="PyrdxlP-dep_Trfase_small"/>
</dbReference>
<reference evidence="2 3" key="1">
    <citation type="submission" date="2023-04" db="EMBL/GenBank/DDBJ databases">
        <title>Forest soil microbial communities from Buena Vista Peninsula, Colon Province, Panama.</title>
        <authorList>
            <person name="Bouskill N."/>
        </authorList>
    </citation>
    <scope>NUCLEOTIDE SEQUENCE [LARGE SCALE GENOMIC DNA]</scope>
    <source>
        <strain evidence="2 3">CFH S0262</strain>
    </source>
</reference>
<dbReference type="Pfam" id="PF00266">
    <property type="entry name" value="Aminotran_5"/>
    <property type="match status" value="1"/>
</dbReference>
<dbReference type="RefSeq" id="WP_280761992.1">
    <property type="nucleotide sequence ID" value="NZ_JARXVC010000011.1"/>
</dbReference>
<evidence type="ECO:0000313" key="3">
    <source>
        <dbReference type="Proteomes" id="UP001160334"/>
    </source>
</evidence>
<gene>
    <name evidence="2" type="ORF">M2280_003929</name>
</gene>
<dbReference type="Gene3D" id="3.40.640.10">
    <property type="entry name" value="Type I PLP-dependent aspartate aminotransferase-like (Major domain)"/>
    <property type="match status" value="1"/>
</dbReference>
<evidence type="ECO:0000313" key="2">
    <source>
        <dbReference type="EMBL" id="MDH6282692.1"/>
    </source>
</evidence>
<name>A0ABT6MEE1_9NOCA</name>
<keyword evidence="3" id="KW-1185">Reference proteome</keyword>
<dbReference type="EMBL" id="JARXVC010000011">
    <property type="protein sequence ID" value="MDH6282692.1"/>
    <property type="molecule type" value="Genomic_DNA"/>
</dbReference>
<evidence type="ECO:0000259" key="1">
    <source>
        <dbReference type="Pfam" id="PF00266"/>
    </source>
</evidence>
<dbReference type="InterPro" id="IPR015424">
    <property type="entry name" value="PyrdxlP-dep_Trfase"/>
</dbReference>
<feature type="domain" description="Aminotransferase class V" evidence="1">
    <location>
        <begin position="57"/>
        <end position="298"/>
    </location>
</feature>
<dbReference type="InterPro" id="IPR000192">
    <property type="entry name" value="Aminotrans_V_dom"/>
</dbReference>
<sequence>MNHSEFRALFPALGERIWLDTPGAPPAALPVTAALTKALEDWTSGTFDWLDWDRTAPRARELFADYIGVQAETVATLGSLSEAAATVAQSIPAGEIVVAEDEFRSNLYPWMRLLGDHVRVRVAPRAAGRSRTDALLDAIGPGTALVAVSEVITLDGERADLAALRRATDEVGARLFVNVTQTLGVLDSRLDELDADYVAAHGYKWMLCPRGTAWLVVRPDRVADLRPLAPSWKSTGSPQGYFGGGYREASDASRCDTSPAWLSWIGAEAALAVLSGLDRAATQAHCLGLAQRFRDGAAALGCVDANVGAPSHIVAVDTPGGEHVAASFHRHRIAATVTGDRLRVGFHYFNDESDVDTTLDALRIAIDGPDMLR</sequence>
<dbReference type="Gene3D" id="3.90.1150.10">
    <property type="entry name" value="Aspartate Aminotransferase, domain 1"/>
    <property type="match status" value="1"/>
</dbReference>
<keyword evidence="2" id="KW-0456">Lyase</keyword>
<dbReference type="SUPFAM" id="SSF53383">
    <property type="entry name" value="PLP-dependent transferases"/>
    <property type="match status" value="1"/>
</dbReference>